<dbReference type="AlphaFoldDB" id="A0A396IQ33"/>
<evidence type="ECO:0000313" key="5">
    <source>
        <dbReference type="Proteomes" id="UP000265566"/>
    </source>
</evidence>
<name>A0A396IQ33_MEDTR</name>
<sequence length="70" mass="8170">MIKQRQMITNNVTLTSLPSLPFDLVPEILCRLPVKSLLQFRCVCKSWKSLISDPKFAKKHLHMFTCQRLP</sequence>
<dbReference type="Pfam" id="PF00646">
    <property type="entry name" value="F-box"/>
    <property type="match status" value="1"/>
</dbReference>
<comment type="caution">
    <text evidence="4">The sequence shown here is derived from an EMBL/GenBank/DDBJ whole genome shotgun (WGS) entry which is preliminary data.</text>
</comment>
<organism evidence="4 5">
    <name type="scientific">Medicago truncatula</name>
    <name type="common">Barrel medic</name>
    <name type="synonym">Medicago tribuloides</name>
    <dbReference type="NCBI Taxonomy" id="3880"/>
    <lineage>
        <taxon>Eukaryota</taxon>
        <taxon>Viridiplantae</taxon>
        <taxon>Streptophyta</taxon>
        <taxon>Embryophyta</taxon>
        <taxon>Tracheophyta</taxon>
        <taxon>Spermatophyta</taxon>
        <taxon>Magnoliopsida</taxon>
        <taxon>eudicotyledons</taxon>
        <taxon>Gunneridae</taxon>
        <taxon>Pentapetalae</taxon>
        <taxon>rosids</taxon>
        <taxon>fabids</taxon>
        <taxon>Fabales</taxon>
        <taxon>Fabaceae</taxon>
        <taxon>Papilionoideae</taxon>
        <taxon>50 kb inversion clade</taxon>
        <taxon>NPAAA clade</taxon>
        <taxon>Hologalegina</taxon>
        <taxon>IRL clade</taxon>
        <taxon>Trifolieae</taxon>
        <taxon>Medicago</taxon>
    </lineage>
</organism>
<dbReference type="PROSITE" id="PS50181">
    <property type="entry name" value="FBOX"/>
    <property type="match status" value="1"/>
</dbReference>
<dbReference type="EMBL" id="PSQE01000003">
    <property type="protein sequence ID" value="RHN66454.1"/>
    <property type="molecule type" value="Genomic_DNA"/>
</dbReference>
<dbReference type="SMART" id="SM00256">
    <property type="entry name" value="FBOX"/>
    <property type="match status" value="1"/>
</dbReference>
<dbReference type="FunFam" id="1.20.1280.50:FF:000008">
    <property type="entry name" value="F-box only protein 6"/>
    <property type="match status" value="1"/>
</dbReference>
<keyword evidence="2" id="KW-0677">Repeat</keyword>
<evidence type="ECO:0000259" key="3">
    <source>
        <dbReference type="PROSITE" id="PS50181"/>
    </source>
</evidence>
<dbReference type="Gramene" id="rna14445">
    <property type="protein sequence ID" value="RHN66454.1"/>
    <property type="gene ID" value="gene14445"/>
</dbReference>
<dbReference type="InterPro" id="IPR001810">
    <property type="entry name" value="F-box_dom"/>
</dbReference>
<gene>
    <name evidence="4" type="ORF">MtrunA17_Chr3g0091241</name>
</gene>
<keyword evidence="1" id="KW-0880">Kelch repeat</keyword>
<dbReference type="Proteomes" id="UP000265566">
    <property type="component" value="Chromosome 3"/>
</dbReference>
<dbReference type="PANTHER" id="PTHR31672">
    <property type="entry name" value="BNACNNG10540D PROTEIN"/>
    <property type="match status" value="1"/>
</dbReference>
<proteinExistence type="predicted"/>
<dbReference type="Gene3D" id="1.20.1280.50">
    <property type="match status" value="1"/>
</dbReference>
<feature type="domain" description="F-box" evidence="3">
    <location>
        <begin position="14"/>
        <end position="60"/>
    </location>
</feature>
<evidence type="ECO:0000256" key="1">
    <source>
        <dbReference type="ARBA" id="ARBA00022441"/>
    </source>
</evidence>
<dbReference type="CDD" id="cd22157">
    <property type="entry name" value="F-box_AtFBW1-like"/>
    <property type="match status" value="1"/>
</dbReference>
<evidence type="ECO:0000313" key="4">
    <source>
        <dbReference type="EMBL" id="RHN66454.1"/>
    </source>
</evidence>
<dbReference type="InterPro" id="IPR050796">
    <property type="entry name" value="SCF_F-box_component"/>
</dbReference>
<protein>
    <submittedName>
        <fullName evidence="4">Putative F-box domain-containing protein</fullName>
    </submittedName>
</protein>
<accession>A0A396IQ33</accession>
<evidence type="ECO:0000256" key="2">
    <source>
        <dbReference type="ARBA" id="ARBA00022737"/>
    </source>
</evidence>
<dbReference type="InterPro" id="IPR036047">
    <property type="entry name" value="F-box-like_dom_sf"/>
</dbReference>
<dbReference type="PANTHER" id="PTHR31672:SF13">
    <property type="entry name" value="F-BOX PROTEIN CPR30-LIKE"/>
    <property type="match status" value="1"/>
</dbReference>
<dbReference type="SUPFAM" id="SSF81383">
    <property type="entry name" value="F-box domain"/>
    <property type="match status" value="1"/>
</dbReference>
<reference evidence="5" key="1">
    <citation type="journal article" date="2018" name="Nat. Plants">
        <title>Whole-genome landscape of Medicago truncatula symbiotic genes.</title>
        <authorList>
            <person name="Pecrix Y."/>
            <person name="Staton S.E."/>
            <person name="Sallet E."/>
            <person name="Lelandais-Briere C."/>
            <person name="Moreau S."/>
            <person name="Carrere S."/>
            <person name="Blein T."/>
            <person name="Jardinaud M.F."/>
            <person name="Latrasse D."/>
            <person name="Zouine M."/>
            <person name="Zahm M."/>
            <person name="Kreplak J."/>
            <person name="Mayjonade B."/>
            <person name="Satge C."/>
            <person name="Perez M."/>
            <person name="Cauet S."/>
            <person name="Marande W."/>
            <person name="Chantry-Darmon C."/>
            <person name="Lopez-Roques C."/>
            <person name="Bouchez O."/>
            <person name="Berard A."/>
            <person name="Debelle F."/>
            <person name="Munos S."/>
            <person name="Bendahmane A."/>
            <person name="Berges H."/>
            <person name="Niebel A."/>
            <person name="Buitink J."/>
            <person name="Frugier F."/>
            <person name="Benhamed M."/>
            <person name="Crespi M."/>
            <person name="Gouzy J."/>
            <person name="Gamas P."/>
        </authorList>
    </citation>
    <scope>NUCLEOTIDE SEQUENCE [LARGE SCALE GENOMIC DNA]</scope>
    <source>
        <strain evidence="5">cv. Jemalong A17</strain>
    </source>
</reference>